<dbReference type="GO" id="GO:0003904">
    <property type="term" value="F:deoxyribodipyrimidine photo-lyase activity"/>
    <property type="evidence" value="ECO:0007669"/>
    <property type="project" value="TreeGrafter"/>
</dbReference>
<dbReference type="GO" id="GO:0032922">
    <property type="term" value="P:circadian regulation of gene expression"/>
    <property type="evidence" value="ECO:0007669"/>
    <property type="project" value="TreeGrafter"/>
</dbReference>
<sequence length="640" mass="69107">TASRCSGAAFCHATKNNDGLSFESLLAPPLLDHPPWSGRDSVAMVEKCSPGKRRAPDKDGNAAADAARVSPVEHELLDLAIMWFRRDLRLADNPALAATARMAKRVLPVYIWSPEEEGQFQPGTSSRWWLAASLATLAADLAALGSRLLLLRASDSGAALCELCRDTGARAVAFNHLYDPVSMCRDAEARAALAALGVACHPLPADLLCQPWEVLRADGRPFSDFASFWEAHRRCLYLPPLPRPRRLPRAPPAPAGLAPSDLNVHGDAATGQLGDHLAQHWAPGEAGAARALAGFAATGLPGFSVDRAKGDRPSTSHLSPHLHYGEVSARQVFAAAVGAGEARRAPDSLHAFLRQLAFREYGRYLAFHYPFTLDQPMLGHLQAMPWHYDVELFKAWKRGQTGYPVVDASMRQLWSTGWIHHRGRVVCASFLVKNLLLPWQWGLKHFWDTLIDADLESDSLGWQYCAGCLRDGHALSHMVDLAEEAARYDPGGAHVRRWIPTLARLPNSHIHSPWTASPDLLAAAGIQLGEDYPFPVLDMPSMRSTLDAAAKAMDEAAAEEAAAEGGRRPSQGPFRPSTRRPDLTTCSALPAFAGAQHSIGTVMNSLDNQASFSVTVDSSDGVATELGAATAGCQLSDGTQ</sequence>
<feature type="non-terminal residue" evidence="9">
    <location>
        <position position="1"/>
    </location>
</feature>
<accession>A0A1D2A070</accession>
<evidence type="ECO:0000256" key="3">
    <source>
        <dbReference type="ARBA" id="ARBA00022827"/>
    </source>
</evidence>
<name>A0A1D2A070_AUXPR</name>
<dbReference type="InterPro" id="IPR006050">
    <property type="entry name" value="DNA_photolyase_N"/>
</dbReference>
<feature type="binding site" evidence="5">
    <location>
        <position position="352"/>
    </location>
    <ligand>
        <name>FAD</name>
        <dbReference type="ChEBI" id="CHEBI:57692"/>
    </ligand>
</feature>
<dbReference type="SUPFAM" id="SSF52425">
    <property type="entry name" value="Cryptochrome/photolyase, N-terminal domain"/>
    <property type="match status" value="1"/>
</dbReference>
<dbReference type="PANTHER" id="PTHR11455">
    <property type="entry name" value="CRYPTOCHROME"/>
    <property type="match status" value="1"/>
</dbReference>
<evidence type="ECO:0000256" key="5">
    <source>
        <dbReference type="PIRSR" id="PIRSR602081-1"/>
    </source>
</evidence>
<feature type="site" description="Electron transfer via tryptophanyl radical" evidence="6">
    <location>
        <position position="386"/>
    </location>
</feature>
<dbReference type="Gene3D" id="1.10.579.10">
    <property type="entry name" value="DNA Cyclobutane Dipyrimidine Photolyase, subunit A, domain 3"/>
    <property type="match status" value="1"/>
</dbReference>
<dbReference type="GO" id="GO:0071949">
    <property type="term" value="F:FAD binding"/>
    <property type="evidence" value="ECO:0007669"/>
    <property type="project" value="TreeGrafter"/>
</dbReference>
<comment type="cofactor">
    <cofactor evidence="5">
        <name>FAD</name>
        <dbReference type="ChEBI" id="CHEBI:57692"/>
    </cofactor>
    <text evidence="5">Binds 1 FAD per subunit.</text>
</comment>
<dbReference type="InterPro" id="IPR036155">
    <property type="entry name" value="Crypto/Photolyase_N_sf"/>
</dbReference>
<keyword evidence="3 5" id="KW-0274">FAD</keyword>
<dbReference type="SUPFAM" id="SSF48173">
    <property type="entry name" value="Cryptochrome/photolyase FAD-binding domain"/>
    <property type="match status" value="1"/>
</dbReference>
<dbReference type="InterPro" id="IPR036134">
    <property type="entry name" value="Crypto/Photolyase_FAD-like_sf"/>
</dbReference>
<feature type="site" description="Electron transfer via tryptophanyl radical" evidence="6">
    <location>
        <position position="462"/>
    </location>
</feature>
<organism evidence="9">
    <name type="scientific">Auxenochlorella protothecoides</name>
    <name type="common">Green microalga</name>
    <name type="synonym">Chlorella protothecoides</name>
    <dbReference type="NCBI Taxonomy" id="3075"/>
    <lineage>
        <taxon>Eukaryota</taxon>
        <taxon>Viridiplantae</taxon>
        <taxon>Chlorophyta</taxon>
        <taxon>core chlorophytes</taxon>
        <taxon>Trebouxiophyceae</taxon>
        <taxon>Chlorellales</taxon>
        <taxon>Chlorellaceae</taxon>
        <taxon>Auxenochlorella</taxon>
    </lineage>
</organism>
<dbReference type="GO" id="GO:0006139">
    <property type="term" value="P:nucleobase-containing compound metabolic process"/>
    <property type="evidence" value="ECO:0007669"/>
    <property type="project" value="UniProtKB-ARBA"/>
</dbReference>
<dbReference type="GO" id="GO:0006950">
    <property type="term" value="P:response to stress"/>
    <property type="evidence" value="ECO:0007669"/>
    <property type="project" value="UniProtKB-ARBA"/>
</dbReference>
<evidence type="ECO:0000256" key="6">
    <source>
        <dbReference type="PIRSR" id="PIRSR602081-2"/>
    </source>
</evidence>
<keyword evidence="4" id="KW-0157">Chromophore</keyword>
<reference evidence="9" key="1">
    <citation type="submission" date="2015-08" db="EMBL/GenBank/DDBJ databases">
        <authorList>
            <person name="Babu N.S."/>
            <person name="Beckwith C.J."/>
            <person name="Beseler K.G."/>
            <person name="Brison A."/>
            <person name="Carone J.V."/>
            <person name="Caskin T.P."/>
            <person name="Diamond M."/>
            <person name="Durham M.E."/>
            <person name="Foxe J.M."/>
            <person name="Go M."/>
            <person name="Henderson B.A."/>
            <person name="Jones I.B."/>
            <person name="McGettigan J.A."/>
            <person name="Micheletti S.J."/>
            <person name="Nasrallah M.E."/>
            <person name="Ortiz D."/>
            <person name="Piller C.R."/>
            <person name="Privatt S.R."/>
            <person name="Schneider S.L."/>
            <person name="Sharp S."/>
            <person name="Smith T.C."/>
            <person name="Stanton J.D."/>
            <person name="Ullery H.E."/>
            <person name="Wilson R.J."/>
            <person name="Serrano M.G."/>
            <person name="Buck G."/>
            <person name="Lee V."/>
            <person name="Wang Y."/>
            <person name="Carvalho R."/>
            <person name="Voegtly L."/>
            <person name="Shi R."/>
            <person name="Duckworth R."/>
            <person name="Johnson A."/>
            <person name="Loviza R."/>
            <person name="Walstead R."/>
            <person name="Shah Z."/>
            <person name="Kiflezghi M."/>
            <person name="Wade K."/>
            <person name="Ball S.L."/>
            <person name="Bradley K.W."/>
            <person name="Asai D.J."/>
            <person name="Bowman C.A."/>
            <person name="Russell D.A."/>
            <person name="Pope W.H."/>
            <person name="Jacobs-Sera D."/>
            <person name="Hendrix R.W."/>
            <person name="Hatfull G.F."/>
        </authorList>
    </citation>
    <scope>NUCLEOTIDE SEQUENCE</scope>
</reference>
<feature type="site" description="Electron transfer via tryptophanyl radical" evidence="6">
    <location>
        <position position="439"/>
    </location>
</feature>
<dbReference type="GO" id="GO:0005737">
    <property type="term" value="C:cytoplasm"/>
    <property type="evidence" value="ECO:0007669"/>
    <property type="project" value="TreeGrafter"/>
</dbReference>
<dbReference type="PROSITE" id="PS00394">
    <property type="entry name" value="DNA_PHOTOLYASES_1_1"/>
    <property type="match status" value="1"/>
</dbReference>
<feature type="region of interest" description="Disordered" evidence="7">
    <location>
        <begin position="551"/>
        <end position="583"/>
    </location>
</feature>
<evidence type="ECO:0000259" key="8">
    <source>
        <dbReference type="PROSITE" id="PS51645"/>
    </source>
</evidence>
<evidence type="ECO:0000313" key="9">
    <source>
        <dbReference type="EMBL" id="JAT72323.1"/>
    </source>
</evidence>
<dbReference type="InterPro" id="IPR014729">
    <property type="entry name" value="Rossmann-like_a/b/a_fold"/>
</dbReference>
<keyword evidence="2 5" id="KW-0285">Flavoprotein</keyword>
<evidence type="ECO:0000256" key="2">
    <source>
        <dbReference type="ARBA" id="ARBA00022630"/>
    </source>
</evidence>
<dbReference type="PANTHER" id="PTHR11455:SF18">
    <property type="entry name" value="SI:CH1073-390K14.1"/>
    <property type="match status" value="1"/>
</dbReference>
<comment type="similarity">
    <text evidence="1">Belongs to the DNA photolyase class-1 family.</text>
</comment>
<proteinExistence type="inferred from homology"/>
<dbReference type="InterPro" id="IPR018394">
    <property type="entry name" value="DNA_photolyase_1_CS_C"/>
</dbReference>
<dbReference type="Pfam" id="PF00875">
    <property type="entry name" value="DNA_photolyase"/>
    <property type="match status" value="1"/>
</dbReference>
<dbReference type="Pfam" id="PF03441">
    <property type="entry name" value="FAD_binding_7"/>
    <property type="match status" value="1"/>
</dbReference>
<evidence type="ECO:0000256" key="1">
    <source>
        <dbReference type="ARBA" id="ARBA00005862"/>
    </source>
</evidence>
<gene>
    <name evidence="9" type="ORF">g.5419</name>
</gene>
<dbReference type="AlphaFoldDB" id="A0A1D2A070"/>
<dbReference type="GO" id="GO:0003677">
    <property type="term" value="F:DNA binding"/>
    <property type="evidence" value="ECO:0007669"/>
    <property type="project" value="TreeGrafter"/>
</dbReference>
<dbReference type="PRINTS" id="PR00147">
    <property type="entry name" value="DNAPHOTLYASE"/>
</dbReference>
<feature type="domain" description="Photolyase/cryptochrome alpha/beta" evidence="8">
    <location>
        <begin position="78"/>
        <end position="208"/>
    </location>
</feature>
<protein>
    <recommendedName>
        <fullName evidence="8">Photolyase/cryptochrome alpha/beta domain-containing protein</fullName>
    </recommendedName>
</protein>
<dbReference type="EMBL" id="GDKF01006299">
    <property type="protein sequence ID" value="JAT72323.1"/>
    <property type="molecule type" value="Transcribed_RNA"/>
</dbReference>
<evidence type="ECO:0000256" key="7">
    <source>
        <dbReference type="SAM" id="MobiDB-lite"/>
    </source>
</evidence>
<dbReference type="InterPro" id="IPR005101">
    <property type="entry name" value="Cryptochr/Photolyase_FAD-bd"/>
</dbReference>
<dbReference type="GO" id="GO:0005634">
    <property type="term" value="C:nucleus"/>
    <property type="evidence" value="ECO:0007669"/>
    <property type="project" value="TreeGrafter"/>
</dbReference>
<evidence type="ECO:0000256" key="4">
    <source>
        <dbReference type="ARBA" id="ARBA00022991"/>
    </source>
</evidence>
<dbReference type="Gene3D" id="1.25.40.80">
    <property type="match status" value="1"/>
</dbReference>
<dbReference type="InterPro" id="IPR002081">
    <property type="entry name" value="Cryptochrome/DNA_photolyase_1"/>
</dbReference>
<feature type="binding site" evidence="5">
    <location>
        <begin position="315"/>
        <end position="319"/>
    </location>
    <ligand>
        <name>FAD</name>
        <dbReference type="ChEBI" id="CHEBI:57692"/>
    </ligand>
</feature>
<dbReference type="GO" id="GO:0043153">
    <property type="term" value="P:entrainment of circadian clock by photoperiod"/>
    <property type="evidence" value="ECO:0007669"/>
    <property type="project" value="TreeGrafter"/>
</dbReference>
<dbReference type="Gene3D" id="3.40.50.620">
    <property type="entry name" value="HUPs"/>
    <property type="match status" value="1"/>
</dbReference>
<feature type="binding site" evidence="5">
    <location>
        <begin position="452"/>
        <end position="454"/>
    </location>
    <ligand>
        <name>FAD</name>
        <dbReference type="ChEBI" id="CHEBI:57692"/>
    </ligand>
</feature>
<dbReference type="PROSITE" id="PS51645">
    <property type="entry name" value="PHR_CRY_ALPHA_BETA"/>
    <property type="match status" value="1"/>
</dbReference>